<keyword evidence="13" id="KW-1133">Transmembrane helix</keyword>
<dbReference type="EC" id="2.7.11.1" evidence="3"/>
<evidence type="ECO:0000313" key="15">
    <source>
        <dbReference type="EMBL" id="AEA46534.1"/>
    </source>
</evidence>
<evidence type="ECO:0000256" key="12">
    <source>
        <dbReference type="ARBA" id="ARBA00048679"/>
    </source>
</evidence>
<comment type="catalytic activity">
    <reaction evidence="11">
        <text>L-threonyl-[protein] + ATP = O-phospho-L-threonyl-[protein] + ADP + H(+)</text>
        <dbReference type="Rhea" id="RHEA:46608"/>
        <dbReference type="Rhea" id="RHEA-COMP:11060"/>
        <dbReference type="Rhea" id="RHEA-COMP:11605"/>
        <dbReference type="ChEBI" id="CHEBI:15378"/>
        <dbReference type="ChEBI" id="CHEBI:30013"/>
        <dbReference type="ChEBI" id="CHEBI:30616"/>
        <dbReference type="ChEBI" id="CHEBI:61977"/>
        <dbReference type="ChEBI" id="CHEBI:456216"/>
        <dbReference type="EC" id="2.7.11.1"/>
    </reaction>
</comment>
<dbReference type="Gene3D" id="1.10.510.10">
    <property type="entry name" value="Transferase(Phosphotransferase) domain 1"/>
    <property type="match status" value="1"/>
</dbReference>
<keyword evidence="9" id="KW-0067">ATP-binding</keyword>
<evidence type="ECO:0000259" key="14">
    <source>
        <dbReference type="SMART" id="SM00090"/>
    </source>
</evidence>
<evidence type="ECO:0000256" key="5">
    <source>
        <dbReference type="ARBA" id="ARBA00022679"/>
    </source>
</evidence>
<feature type="domain" description="RIO kinase" evidence="14">
    <location>
        <begin position="49"/>
        <end position="292"/>
    </location>
</feature>
<dbReference type="GO" id="GO:0046872">
    <property type="term" value="F:metal ion binding"/>
    <property type="evidence" value="ECO:0007669"/>
    <property type="project" value="UniProtKB-KW"/>
</dbReference>
<name>F2KQA1_ARCVS</name>
<sequence>MDLASLYSKMSKQKWKVLDGIFAHMWDYEFVPSELIAKRANMSPEKVEAILKALSDERLVVNKQLAYFGSTFTFIGLSLYSLWRLVKRNHVSMLGKLMGEGKESVVYNCYSEKYGEAVIKFHRVGYPSFKKVREKRDYGTLHFTVLTVRSARNEYKALRRLYGFVSVPRPHAWEGNAILMELIDAKELFRVRLTNPEDVLEIIIDEVRKMYSRGVVHGDLSQYNILVSEEGIWFIDFPQCVLLEEGEGEGESEKEDEAEELLRRDVENILNYFKRAYGIEKDINTVLEYIKK</sequence>
<dbReference type="PANTHER" id="PTHR45852:SF1">
    <property type="entry name" value="SERINE_THREONINE-PROTEIN KINASE RIO2"/>
    <property type="match status" value="1"/>
</dbReference>
<evidence type="ECO:0000256" key="13">
    <source>
        <dbReference type="SAM" id="Phobius"/>
    </source>
</evidence>
<keyword evidence="7" id="KW-0547">Nucleotide-binding</keyword>
<dbReference type="HOGENOM" id="CLU_018693_1_0_2"/>
<accession>F2KQA1</accession>
<dbReference type="KEGG" id="ave:Arcve_0507"/>
<keyword evidence="10" id="KW-0460">Magnesium</keyword>
<dbReference type="GO" id="GO:0005829">
    <property type="term" value="C:cytosol"/>
    <property type="evidence" value="ECO:0007669"/>
    <property type="project" value="TreeGrafter"/>
</dbReference>
<comment type="similarity">
    <text evidence="2">Belongs to the protein kinase superfamily. RIO-type Ser/Thr kinase family.</text>
</comment>
<dbReference type="Gene3D" id="1.10.10.10">
    <property type="entry name" value="Winged helix-like DNA-binding domain superfamily/Winged helix DNA-binding domain"/>
    <property type="match status" value="1"/>
</dbReference>
<evidence type="ECO:0000256" key="7">
    <source>
        <dbReference type="ARBA" id="ARBA00022741"/>
    </source>
</evidence>
<evidence type="ECO:0000256" key="10">
    <source>
        <dbReference type="ARBA" id="ARBA00022842"/>
    </source>
</evidence>
<dbReference type="GO" id="GO:0106310">
    <property type="term" value="F:protein serine kinase activity"/>
    <property type="evidence" value="ECO:0007669"/>
    <property type="project" value="RHEA"/>
</dbReference>
<dbReference type="Gene3D" id="3.30.200.20">
    <property type="entry name" value="Phosphorylase Kinase, domain 1"/>
    <property type="match status" value="1"/>
</dbReference>
<dbReference type="SUPFAM" id="SSF46785">
    <property type="entry name" value="Winged helix' DNA-binding domain"/>
    <property type="match status" value="1"/>
</dbReference>
<dbReference type="InterPro" id="IPR000687">
    <property type="entry name" value="RIO_kinase"/>
</dbReference>
<evidence type="ECO:0000256" key="1">
    <source>
        <dbReference type="ARBA" id="ARBA00001946"/>
    </source>
</evidence>
<dbReference type="InterPro" id="IPR036390">
    <property type="entry name" value="WH_DNA-bd_sf"/>
</dbReference>
<dbReference type="GO" id="GO:0005524">
    <property type="term" value="F:ATP binding"/>
    <property type="evidence" value="ECO:0007669"/>
    <property type="project" value="UniProtKB-KW"/>
</dbReference>
<evidence type="ECO:0000256" key="2">
    <source>
        <dbReference type="ARBA" id="ARBA00009196"/>
    </source>
</evidence>
<gene>
    <name evidence="15" type="ordered locus">Arcve_0507</name>
</gene>
<dbReference type="InterPro" id="IPR008266">
    <property type="entry name" value="Tyr_kinase_AS"/>
</dbReference>
<keyword evidence="13" id="KW-0472">Membrane</keyword>
<dbReference type="Pfam" id="PF09202">
    <property type="entry name" value="Rio2_N"/>
    <property type="match status" value="1"/>
</dbReference>
<dbReference type="InterPro" id="IPR011009">
    <property type="entry name" value="Kinase-like_dom_sf"/>
</dbReference>
<evidence type="ECO:0000256" key="8">
    <source>
        <dbReference type="ARBA" id="ARBA00022777"/>
    </source>
</evidence>
<evidence type="ECO:0000256" key="4">
    <source>
        <dbReference type="ARBA" id="ARBA00022527"/>
    </source>
</evidence>
<keyword evidence="13" id="KW-0812">Transmembrane</keyword>
<feature type="transmembrane region" description="Helical" evidence="13">
    <location>
        <begin position="65"/>
        <end position="86"/>
    </location>
</feature>
<dbReference type="Pfam" id="PF01163">
    <property type="entry name" value="RIO1"/>
    <property type="match status" value="1"/>
</dbReference>
<keyword evidence="5 15" id="KW-0808">Transferase</keyword>
<keyword evidence="4 15" id="KW-0723">Serine/threonine-protein kinase</keyword>
<evidence type="ECO:0000313" key="16">
    <source>
        <dbReference type="Proteomes" id="UP000008136"/>
    </source>
</evidence>
<dbReference type="InterPro" id="IPR018934">
    <property type="entry name" value="RIO_dom"/>
</dbReference>
<reference evidence="15 16" key="1">
    <citation type="submission" date="2011-03" db="EMBL/GenBank/DDBJ databases">
        <title>The complete genome of Archaeoglobus veneficus SNP6.</title>
        <authorList>
            <consortium name="US DOE Joint Genome Institute (JGI-PGF)"/>
            <person name="Lucas S."/>
            <person name="Copeland A."/>
            <person name="Lapidus A."/>
            <person name="Bruce D."/>
            <person name="Goodwin L."/>
            <person name="Pitluck S."/>
            <person name="Kyrpides N."/>
            <person name="Mavromatis K."/>
            <person name="Pagani I."/>
            <person name="Ivanova N."/>
            <person name="Mikhailova N."/>
            <person name="Lu M."/>
            <person name="Detter J.C."/>
            <person name="Tapia R."/>
            <person name="Han C."/>
            <person name="Land M."/>
            <person name="Hauser L."/>
            <person name="Markowitz V."/>
            <person name="Cheng J.-F."/>
            <person name="Hugenholtz P."/>
            <person name="Woyke T."/>
            <person name="Wu D."/>
            <person name="Spring S."/>
            <person name="Brambilla E."/>
            <person name="Klenk H.-P."/>
            <person name="Eisen J.A."/>
        </authorList>
    </citation>
    <scope>NUCLEOTIDE SEQUENCE [LARGE SCALE GENOMIC DNA]</scope>
    <source>
        <strain>SNP6</strain>
    </source>
</reference>
<dbReference type="eggNOG" id="arCOG01181">
    <property type="taxonomic scope" value="Archaea"/>
</dbReference>
<comment type="catalytic activity">
    <reaction evidence="12">
        <text>L-seryl-[protein] + ATP = O-phospho-L-seryl-[protein] + ADP + H(+)</text>
        <dbReference type="Rhea" id="RHEA:17989"/>
        <dbReference type="Rhea" id="RHEA-COMP:9863"/>
        <dbReference type="Rhea" id="RHEA-COMP:11604"/>
        <dbReference type="ChEBI" id="CHEBI:15378"/>
        <dbReference type="ChEBI" id="CHEBI:29999"/>
        <dbReference type="ChEBI" id="CHEBI:30616"/>
        <dbReference type="ChEBI" id="CHEBI:83421"/>
        <dbReference type="ChEBI" id="CHEBI:456216"/>
        <dbReference type="EC" id="2.7.11.1"/>
    </reaction>
</comment>
<dbReference type="InterPro" id="IPR015285">
    <property type="entry name" value="RIO2_wHTH_N"/>
</dbReference>
<keyword evidence="6" id="KW-0479">Metal-binding</keyword>
<proteinExistence type="inferred from homology"/>
<evidence type="ECO:0000256" key="9">
    <source>
        <dbReference type="ARBA" id="ARBA00022840"/>
    </source>
</evidence>
<dbReference type="PROSITE" id="PS00109">
    <property type="entry name" value="PROTEIN_KINASE_TYR"/>
    <property type="match status" value="1"/>
</dbReference>
<dbReference type="PANTHER" id="PTHR45852">
    <property type="entry name" value="SER/THR-PROTEIN KINASE RIO2"/>
    <property type="match status" value="1"/>
</dbReference>
<dbReference type="Proteomes" id="UP000008136">
    <property type="component" value="Chromosome"/>
</dbReference>
<keyword evidence="16" id="KW-1185">Reference proteome</keyword>
<dbReference type="STRING" id="693661.Arcve_0507"/>
<dbReference type="InterPro" id="IPR036388">
    <property type="entry name" value="WH-like_DNA-bd_sf"/>
</dbReference>
<dbReference type="SMART" id="SM00090">
    <property type="entry name" value="RIO"/>
    <property type="match status" value="1"/>
</dbReference>
<evidence type="ECO:0000256" key="3">
    <source>
        <dbReference type="ARBA" id="ARBA00012513"/>
    </source>
</evidence>
<dbReference type="SUPFAM" id="SSF56112">
    <property type="entry name" value="Protein kinase-like (PK-like)"/>
    <property type="match status" value="1"/>
</dbReference>
<comment type="cofactor">
    <cofactor evidence="1">
        <name>Mg(2+)</name>
        <dbReference type="ChEBI" id="CHEBI:18420"/>
    </cofactor>
</comment>
<keyword evidence="8 15" id="KW-0418">Kinase</keyword>
<dbReference type="AlphaFoldDB" id="F2KQA1"/>
<evidence type="ECO:0000256" key="11">
    <source>
        <dbReference type="ARBA" id="ARBA00047899"/>
    </source>
</evidence>
<evidence type="ECO:0000256" key="6">
    <source>
        <dbReference type="ARBA" id="ARBA00022723"/>
    </source>
</evidence>
<dbReference type="EMBL" id="CP002588">
    <property type="protein sequence ID" value="AEA46534.1"/>
    <property type="molecule type" value="Genomic_DNA"/>
</dbReference>
<protein>
    <recommendedName>
        <fullName evidence="3">non-specific serine/threonine protein kinase</fullName>
        <ecNumber evidence="3">2.7.11.1</ecNumber>
    </recommendedName>
</protein>
<dbReference type="GO" id="GO:0004674">
    <property type="term" value="F:protein serine/threonine kinase activity"/>
    <property type="evidence" value="ECO:0007669"/>
    <property type="project" value="UniProtKB-KW"/>
</dbReference>
<dbReference type="GO" id="GO:0030490">
    <property type="term" value="P:maturation of SSU-rRNA"/>
    <property type="evidence" value="ECO:0007669"/>
    <property type="project" value="TreeGrafter"/>
</dbReference>
<organism evidence="15 16">
    <name type="scientific">Archaeoglobus veneficus (strain DSM 11195 / SNP6)</name>
    <dbReference type="NCBI Taxonomy" id="693661"/>
    <lineage>
        <taxon>Archaea</taxon>
        <taxon>Methanobacteriati</taxon>
        <taxon>Methanobacteriota</taxon>
        <taxon>Archaeoglobi</taxon>
        <taxon>Archaeoglobales</taxon>
        <taxon>Archaeoglobaceae</taxon>
        <taxon>Archaeoglobus</taxon>
    </lineage>
</organism>
<dbReference type="GO" id="GO:0030688">
    <property type="term" value="C:preribosome, small subunit precursor"/>
    <property type="evidence" value="ECO:0007669"/>
    <property type="project" value="TreeGrafter"/>
</dbReference>